<feature type="compositionally biased region" description="Basic and acidic residues" evidence="12">
    <location>
        <begin position="616"/>
        <end position="647"/>
    </location>
</feature>
<dbReference type="Pfam" id="PF01529">
    <property type="entry name" value="DHHC"/>
    <property type="match status" value="1"/>
</dbReference>
<evidence type="ECO:0000256" key="9">
    <source>
        <dbReference type="ARBA" id="ARBA00023315"/>
    </source>
</evidence>
<feature type="transmembrane region" description="Helical" evidence="11">
    <location>
        <begin position="62"/>
        <end position="81"/>
    </location>
</feature>
<keyword evidence="9 11" id="KW-0012">Acyltransferase</keyword>
<reference evidence="14 15" key="1">
    <citation type="submission" date="2023-10" db="EMBL/GenBank/DDBJ databases">
        <authorList>
            <person name="Maclean D."/>
            <person name="Macfadyen A."/>
        </authorList>
    </citation>
    <scope>NUCLEOTIDE SEQUENCE [LARGE SCALE GENOMIC DNA]</scope>
</reference>
<evidence type="ECO:0000256" key="1">
    <source>
        <dbReference type="ARBA" id="ARBA00004127"/>
    </source>
</evidence>
<sequence length="747" mass="80046">MSQVPESSHEHLRAANRAVPENGQSMAAPPPPTRKKEPRHKGINTGLHHSFFGGRIVLGPDWASIVGSAAMILVPTALFHATISWRLIDPFTAAPVAVAGVLAAISIALLLTTALMDPGFIPRQPEDIEQGSVQAQEFHVNGFTVSTKWCHTCHHYRPPRCSHCAICDNCVRKFDHHCPWVGNCIGERNYRFFLSFVFVTTVYDLYIHAWCWVWLAHLSRSRGISFGDAIGTSYHGPCAMALICYTVLAFVFVGGLSGLHTYFTSRNKSTYEHFRSRAGSQENPYDASCARNWQQVCCTGIPPRYPETRLSTLRGAVEMQPMPGHFAGGPGGPSPGPKSPPDTGDRHAHIIESPDSLPNGRAHLVSASPQPEPAVEVLEGCEDSDEEVEKQAPATEAAPRGARRFSEKYSSDGRVQGDAGAAAAAEPQGEPLKPVKFKPRYASTSVQEELTPGRSASPVRQYRPSQGYPGELPEHASQEPQAEAAAKSAAPEHSERSTDGPPSSSPVRARIREIEGYPVQPTPSSEPTPARSERRSSTPNGTVQGQRQSTSDSSRRASAPGDGAAPSSGHGLKEPGPRRASLPGEPAAARGEEGGNGPRSCTDGELEVANRARGRFSSDGDQELRAHNVRVSPDRQSEPEVSPHEAGENALMRTDSSNSSCLPSMPGQRVQSGLLGVMSGARDGNLNNQVRGEPETVAGSSAGSVRHSGSLNSNSQQHSVSEAAEAPYTADEQGAATEGRRWWRAAS</sequence>
<comment type="domain">
    <text evidence="11">The DHHC domain is required for palmitoyltransferase activity.</text>
</comment>
<dbReference type="GO" id="GO:0006612">
    <property type="term" value="P:protein targeting to membrane"/>
    <property type="evidence" value="ECO:0007669"/>
    <property type="project" value="TreeGrafter"/>
</dbReference>
<organism evidence="14 15">
    <name type="scientific">Coccomyxa viridis</name>
    <dbReference type="NCBI Taxonomy" id="1274662"/>
    <lineage>
        <taxon>Eukaryota</taxon>
        <taxon>Viridiplantae</taxon>
        <taxon>Chlorophyta</taxon>
        <taxon>core chlorophytes</taxon>
        <taxon>Trebouxiophyceae</taxon>
        <taxon>Trebouxiophyceae incertae sedis</taxon>
        <taxon>Coccomyxaceae</taxon>
        <taxon>Coccomyxa</taxon>
    </lineage>
</organism>
<evidence type="ECO:0000313" key="14">
    <source>
        <dbReference type="EMBL" id="CAK0783203.1"/>
    </source>
</evidence>
<dbReference type="EC" id="2.3.1.225" evidence="11"/>
<evidence type="ECO:0000256" key="2">
    <source>
        <dbReference type="ARBA" id="ARBA00008574"/>
    </source>
</evidence>
<dbReference type="GO" id="GO:0005794">
    <property type="term" value="C:Golgi apparatus"/>
    <property type="evidence" value="ECO:0007669"/>
    <property type="project" value="TreeGrafter"/>
</dbReference>
<keyword evidence="4 11" id="KW-0812">Transmembrane</keyword>
<evidence type="ECO:0000256" key="8">
    <source>
        <dbReference type="ARBA" id="ARBA00023288"/>
    </source>
</evidence>
<dbReference type="AlphaFoldDB" id="A0AAV1I7R9"/>
<keyword evidence="3 11" id="KW-0808">Transferase</keyword>
<gene>
    <name evidence="14" type="ORF">CVIRNUC_006402</name>
</gene>
<evidence type="ECO:0000259" key="13">
    <source>
        <dbReference type="Pfam" id="PF01529"/>
    </source>
</evidence>
<feature type="transmembrane region" description="Helical" evidence="11">
    <location>
        <begin position="192"/>
        <end position="218"/>
    </location>
</feature>
<feature type="compositionally biased region" description="Polar residues" evidence="12">
    <location>
        <begin position="698"/>
        <end position="720"/>
    </location>
</feature>
<feature type="compositionally biased region" description="Polar residues" evidence="12">
    <location>
        <begin position="537"/>
        <end position="552"/>
    </location>
</feature>
<dbReference type="PROSITE" id="PS50216">
    <property type="entry name" value="DHHC"/>
    <property type="match status" value="1"/>
</dbReference>
<keyword evidence="6 11" id="KW-0472">Membrane</keyword>
<comment type="similarity">
    <text evidence="2 11">Belongs to the DHHC palmitoyltransferase family.</text>
</comment>
<evidence type="ECO:0000256" key="12">
    <source>
        <dbReference type="SAM" id="MobiDB-lite"/>
    </source>
</evidence>
<keyword evidence="7" id="KW-0564">Palmitate</keyword>
<dbReference type="InterPro" id="IPR001594">
    <property type="entry name" value="Palmitoyltrfase_DHHC"/>
</dbReference>
<dbReference type="GO" id="GO:0005783">
    <property type="term" value="C:endoplasmic reticulum"/>
    <property type="evidence" value="ECO:0007669"/>
    <property type="project" value="TreeGrafter"/>
</dbReference>
<evidence type="ECO:0000256" key="5">
    <source>
        <dbReference type="ARBA" id="ARBA00022989"/>
    </source>
</evidence>
<evidence type="ECO:0000256" key="6">
    <source>
        <dbReference type="ARBA" id="ARBA00023136"/>
    </source>
</evidence>
<keyword evidence="15" id="KW-1185">Reference proteome</keyword>
<feature type="region of interest" description="Disordered" evidence="12">
    <location>
        <begin position="1"/>
        <end position="41"/>
    </location>
</feature>
<feature type="region of interest" description="Disordered" evidence="12">
    <location>
        <begin position="320"/>
        <end position="747"/>
    </location>
</feature>
<evidence type="ECO:0000256" key="4">
    <source>
        <dbReference type="ARBA" id="ARBA00022692"/>
    </source>
</evidence>
<protein>
    <recommendedName>
        <fullName evidence="11">S-acyltransferase</fullName>
        <ecNumber evidence="11">2.3.1.225</ecNumber>
    </recommendedName>
    <alternativeName>
        <fullName evidence="11">Palmitoyltransferase</fullName>
    </alternativeName>
</protein>
<feature type="compositionally biased region" description="Acidic residues" evidence="12">
    <location>
        <begin position="379"/>
        <end position="388"/>
    </location>
</feature>
<dbReference type="PANTHER" id="PTHR22883:SF43">
    <property type="entry name" value="PALMITOYLTRANSFERASE APP"/>
    <property type="match status" value="1"/>
</dbReference>
<feature type="compositionally biased region" description="Basic and acidic residues" evidence="12">
    <location>
        <begin position="343"/>
        <end position="352"/>
    </location>
</feature>
<feature type="compositionally biased region" description="Low complexity" evidence="12">
    <location>
        <begin position="556"/>
        <end position="570"/>
    </location>
</feature>
<comment type="subcellular location">
    <subcellularLocation>
        <location evidence="1">Endomembrane system</location>
        <topology evidence="1">Multi-pass membrane protein</topology>
    </subcellularLocation>
</comment>
<feature type="compositionally biased region" description="Low complexity" evidence="12">
    <location>
        <begin position="478"/>
        <end position="489"/>
    </location>
</feature>
<dbReference type="InterPro" id="IPR039859">
    <property type="entry name" value="PFA4/ZDH16/20/ERF2-like"/>
</dbReference>
<feature type="transmembrane region" description="Helical" evidence="11">
    <location>
        <begin position="93"/>
        <end position="116"/>
    </location>
</feature>
<accession>A0AAV1I7R9</accession>
<evidence type="ECO:0000313" key="15">
    <source>
        <dbReference type="Proteomes" id="UP001314263"/>
    </source>
</evidence>
<evidence type="ECO:0000256" key="11">
    <source>
        <dbReference type="RuleBase" id="RU079119"/>
    </source>
</evidence>
<keyword evidence="5 11" id="KW-1133">Transmembrane helix</keyword>
<name>A0AAV1I7R9_9CHLO</name>
<evidence type="ECO:0000256" key="3">
    <source>
        <dbReference type="ARBA" id="ARBA00022679"/>
    </source>
</evidence>
<dbReference type="PANTHER" id="PTHR22883">
    <property type="entry name" value="ZINC FINGER DHHC DOMAIN CONTAINING PROTEIN"/>
    <property type="match status" value="1"/>
</dbReference>
<keyword evidence="8" id="KW-0449">Lipoprotein</keyword>
<proteinExistence type="inferred from homology"/>
<feature type="domain" description="Palmitoyltransferase DHHC" evidence="13">
    <location>
        <begin position="146"/>
        <end position="275"/>
    </location>
</feature>
<dbReference type="EMBL" id="CAUYUE010000008">
    <property type="protein sequence ID" value="CAK0783203.1"/>
    <property type="molecule type" value="Genomic_DNA"/>
</dbReference>
<dbReference type="Proteomes" id="UP001314263">
    <property type="component" value="Unassembled WGS sequence"/>
</dbReference>
<feature type="transmembrane region" description="Helical" evidence="11">
    <location>
        <begin position="239"/>
        <end position="263"/>
    </location>
</feature>
<comment type="caution">
    <text evidence="14">The sequence shown here is derived from an EMBL/GenBank/DDBJ whole genome shotgun (WGS) entry which is preliminary data.</text>
</comment>
<evidence type="ECO:0000256" key="10">
    <source>
        <dbReference type="ARBA" id="ARBA00048048"/>
    </source>
</evidence>
<evidence type="ECO:0000256" key="7">
    <source>
        <dbReference type="ARBA" id="ARBA00023139"/>
    </source>
</evidence>
<dbReference type="GO" id="GO:0019706">
    <property type="term" value="F:protein-cysteine S-palmitoyltransferase activity"/>
    <property type="evidence" value="ECO:0007669"/>
    <property type="project" value="UniProtKB-EC"/>
</dbReference>
<comment type="catalytic activity">
    <reaction evidence="10 11">
        <text>L-cysteinyl-[protein] + hexadecanoyl-CoA = S-hexadecanoyl-L-cysteinyl-[protein] + CoA</text>
        <dbReference type="Rhea" id="RHEA:36683"/>
        <dbReference type="Rhea" id="RHEA-COMP:10131"/>
        <dbReference type="Rhea" id="RHEA-COMP:11032"/>
        <dbReference type="ChEBI" id="CHEBI:29950"/>
        <dbReference type="ChEBI" id="CHEBI:57287"/>
        <dbReference type="ChEBI" id="CHEBI:57379"/>
        <dbReference type="ChEBI" id="CHEBI:74151"/>
        <dbReference type="EC" id="2.3.1.225"/>
    </reaction>
</comment>